<dbReference type="RefSeq" id="WP_182995347.1">
    <property type="nucleotide sequence ID" value="NZ_MBTA01000023.1"/>
</dbReference>
<feature type="chain" id="PRO_5019313412" evidence="1">
    <location>
        <begin position="19"/>
        <end position="935"/>
    </location>
</feature>
<feature type="domain" description="Glycosyl hydrolase family 95 catalytic" evidence="4">
    <location>
        <begin position="454"/>
        <end position="852"/>
    </location>
</feature>
<feature type="domain" description="Glycosyl hydrolase family 95 N-terminal" evidence="2">
    <location>
        <begin position="22"/>
        <end position="104"/>
    </location>
</feature>
<accession>A0A419S679</accession>
<dbReference type="InterPro" id="IPR027414">
    <property type="entry name" value="GH95_N_dom"/>
</dbReference>
<dbReference type="InterPro" id="IPR012341">
    <property type="entry name" value="6hp_glycosidase-like_sf"/>
</dbReference>
<keyword evidence="6" id="KW-1185">Reference proteome</keyword>
<feature type="signal peptide" evidence="1">
    <location>
        <begin position="1"/>
        <end position="18"/>
    </location>
</feature>
<comment type="caution">
    <text evidence="5">The sequence shown here is derived from an EMBL/GenBank/DDBJ whole genome shotgun (WGS) entry which is preliminary data.</text>
</comment>
<proteinExistence type="predicted"/>
<dbReference type="GO" id="GO:0005975">
    <property type="term" value="P:carbohydrate metabolic process"/>
    <property type="evidence" value="ECO:0007669"/>
    <property type="project" value="InterPro"/>
</dbReference>
<dbReference type="AlphaFoldDB" id="A0A419S679"/>
<dbReference type="InterPro" id="IPR008928">
    <property type="entry name" value="6-hairpin_glycosidase_sf"/>
</dbReference>
<keyword evidence="1" id="KW-0732">Signal</keyword>
<organism evidence="5 6">
    <name type="scientific">Pelobium manganitolerans</name>
    <dbReference type="NCBI Taxonomy" id="1842495"/>
    <lineage>
        <taxon>Bacteria</taxon>
        <taxon>Pseudomonadati</taxon>
        <taxon>Bacteroidota</taxon>
        <taxon>Sphingobacteriia</taxon>
        <taxon>Sphingobacteriales</taxon>
        <taxon>Sphingobacteriaceae</taxon>
        <taxon>Pelobium</taxon>
    </lineage>
</organism>
<protein>
    <submittedName>
        <fullName evidence="5">Alpha-L-fucosidase</fullName>
    </submittedName>
</protein>
<dbReference type="PANTHER" id="PTHR31084">
    <property type="entry name" value="ALPHA-L-FUCOSIDASE 2"/>
    <property type="match status" value="1"/>
</dbReference>
<evidence type="ECO:0000313" key="5">
    <source>
        <dbReference type="EMBL" id="RKD16216.1"/>
    </source>
</evidence>
<evidence type="ECO:0000259" key="3">
    <source>
        <dbReference type="Pfam" id="PF21307"/>
    </source>
</evidence>
<dbReference type="Pfam" id="PF21307">
    <property type="entry name" value="Glyco_hydro_95_C"/>
    <property type="match status" value="1"/>
</dbReference>
<dbReference type="SUPFAM" id="SSF49785">
    <property type="entry name" value="Galactose-binding domain-like"/>
    <property type="match status" value="1"/>
</dbReference>
<dbReference type="PANTHER" id="PTHR31084:SF0">
    <property type="entry name" value="ALPHA-L-FUCOSIDASE 2"/>
    <property type="match status" value="1"/>
</dbReference>
<evidence type="ECO:0000313" key="6">
    <source>
        <dbReference type="Proteomes" id="UP000283433"/>
    </source>
</evidence>
<dbReference type="Gene3D" id="2.70.98.50">
    <property type="entry name" value="putative glycoside hydrolase family protein from bacillus halodurans"/>
    <property type="match status" value="1"/>
</dbReference>
<feature type="domain" description="Glycosyl hydrolase family 95 N-terminal" evidence="2">
    <location>
        <begin position="284"/>
        <end position="431"/>
    </location>
</feature>
<dbReference type="InterPro" id="IPR049053">
    <property type="entry name" value="AFCA-like_C"/>
</dbReference>
<dbReference type="Pfam" id="PF14498">
    <property type="entry name" value="Glyco_hyd_65N_2"/>
    <property type="match status" value="2"/>
</dbReference>
<evidence type="ECO:0000259" key="2">
    <source>
        <dbReference type="Pfam" id="PF14498"/>
    </source>
</evidence>
<dbReference type="InterPro" id="IPR054363">
    <property type="entry name" value="GH95_cat"/>
</dbReference>
<dbReference type="InterPro" id="IPR008979">
    <property type="entry name" value="Galactose-bd-like_sf"/>
</dbReference>
<dbReference type="Gene3D" id="2.60.120.260">
    <property type="entry name" value="Galactose-binding domain-like"/>
    <property type="match status" value="1"/>
</dbReference>
<dbReference type="Gene3D" id="1.50.10.10">
    <property type="match status" value="1"/>
</dbReference>
<gene>
    <name evidence="5" type="ORF">BCY91_04905</name>
</gene>
<sequence length="935" mass="104781">MKKLILFLFITICNGAYAQNRLWYTQEAKAWTDALPLGNGRLGAMVYGGVETDHIQFNEETIWTGRPRDYSHPGAVKYLQQIRTLLNEGKQKEAEKIGMTHFMGLKDHDELEYVKLRANWLKKIRANEALADADLDIAGWQKMTVPTLNGFETEGLEGVDGAVWFRNSFDLPEAWKGKKLYMDLGKIRDEDYTYVNGKLIGNDEGISKKRHYEIPADVLKPGKNAIAIQVINYFDKGGFAGTKGDDRIFVIYPEDAKPESGIAIAPQWAYKIQDEDPPAYPQYQASYQPFGDLYLQFAKGKSAPSNYYRDLDISKAIASVSYQQDGVNYQRKYLVSAADQVLAIHLSADKRQSISFKAVLGSAHKAQQFMQIDAHTLALKVQVKDGAVYGFCQLYIHAPKGKITIHAHDIEVSNANSATLYLVGASNFKNYQDVSANAKEITAAQLANVKNKSFKAVEKAHIKEYQSYFNRFFVNLGADNSSLPTDQRIQNYSHQKDPALLALYMQYARYLMISSSRPGTQAANLQGIWNNLLTPPWGSKYTTNINLEMNYWPADLLGLGDCAEPLFSLVKDLAVSGAKTAKVHYGAPGWVEHHNTDIWRATAPINNSNHGIWQGGSGWLVQHLWEHYLFTQNLEFLRNTAYPLMKSAAAFYQYNLVKDEKTGWLISSPSNSPENGGLVAGPTMDHQIIRSLFERCVKASEILGRDKAFADSLRKLIPQIAPNQVGKHRQLQEWLQDIDDTTNTHRHVSHLWGVYPGNDINYIQNPKMMDAAKQSLIYRGDDGTGWSIAWKVNLWARFRDGDHALLMMDKLLTPAEGENEKEKGGVYRNMFDAHPPFQIDGNFGGAAGLAEMVLQSQNGSLDILPALPSALLNGEMRGLKARGGYTVDISWENGELASLTVKSKITQTCRINYQGTNKTFTAKAGKTYRFGAQLQ</sequence>
<dbReference type="Pfam" id="PF22124">
    <property type="entry name" value="Glyco_hydro_95_cat"/>
    <property type="match status" value="1"/>
</dbReference>
<evidence type="ECO:0000256" key="1">
    <source>
        <dbReference type="SAM" id="SignalP"/>
    </source>
</evidence>
<reference evidence="5 6" key="1">
    <citation type="submission" date="2016-07" db="EMBL/GenBank/DDBJ databases">
        <title>Genome of Pelobium manganitolerans.</title>
        <authorList>
            <person name="Wu S."/>
            <person name="Wang G."/>
        </authorList>
    </citation>
    <scope>NUCLEOTIDE SEQUENCE [LARGE SCALE GENOMIC DNA]</scope>
    <source>
        <strain evidence="5 6">YS-25</strain>
    </source>
</reference>
<name>A0A419S679_9SPHI</name>
<feature type="domain" description="Alpha fucosidase A-like C-terminal" evidence="3">
    <location>
        <begin position="855"/>
        <end position="919"/>
    </location>
</feature>
<dbReference type="GO" id="GO:0004560">
    <property type="term" value="F:alpha-L-fucosidase activity"/>
    <property type="evidence" value="ECO:0007669"/>
    <property type="project" value="TreeGrafter"/>
</dbReference>
<evidence type="ECO:0000259" key="4">
    <source>
        <dbReference type="Pfam" id="PF22124"/>
    </source>
</evidence>
<dbReference type="SUPFAM" id="SSF48208">
    <property type="entry name" value="Six-hairpin glycosidases"/>
    <property type="match status" value="1"/>
</dbReference>
<dbReference type="Proteomes" id="UP000283433">
    <property type="component" value="Unassembled WGS sequence"/>
</dbReference>
<dbReference type="EMBL" id="MBTA01000023">
    <property type="protein sequence ID" value="RKD16216.1"/>
    <property type="molecule type" value="Genomic_DNA"/>
</dbReference>